<dbReference type="Gene3D" id="3.40.50.1400">
    <property type="match status" value="2"/>
</dbReference>
<dbReference type="SUPFAM" id="SSF53800">
    <property type="entry name" value="Chelatase"/>
    <property type="match status" value="1"/>
</dbReference>
<name>A0A538SW25_UNCEI</name>
<dbReference type="Proteomes" id="UP000317716">
    <property type="component" value="Unassembled WGS sequence"/>
</dbReference>
<dbReference type="GO" id="GO:0004325">
    <property type="term" value="F:ferrochelatase activity"/>
    <property type="evidence" value="ECO:0007669"/>
    <property type="project" value="InterPro"/>
</dbReference>
<comment type="similarity">
    <text evidence="1">Belongs to the ferrochelatase family.</text>
</comment>
<reference evidence="2 3" key="1">
    <citation type="journal article" date="2019" name="Nat. Microbiol.">
        <title>Mediterranean grassland soil C-N compound turnover is dependent on rainfall and depth, and is mediated by genomically divergent microorganisms.</title>
        <authorList>
            <person name="Diamond S."/>
            <person name="Andeer P.F."/>
            <person name="Li Z."/>
            <person name="Crits-Christoph A."/>
            <person name="Burstein D."/>
            <person name="Anantharaman K."/>
            <person name="Lane K.R."/>
            <person name="Thomas B.C."/>
            <person name="Pan C."/>
            <person name="Northen T.R."/>
            <person name="Banfield J.F."/>
        </authorList>
    </citation>
    <scope>NUCLEOTIDE SEQUENCE [LARGE SCALE GENOMIC DNA]</scope>
    <source>
        <strain evidence="2">WS_2</strain>
    </source>
</reference>
<organism evidence="2 3">
    <name type="scientific">Eiseniibacteriota bacterium</name>
    <dbReference type="NCBI Taxonomy" id="2212470"/>
    <lineage>
        <taxon>Bacteria</taxon>
        <taxon>Candidatus Eiseniibacteriota</taxon>
    </lineage>
</organism>
<gene>
    <name evidence="2" type="ORF">E6K72_06150</name>
</gene>
<dbReference type="GO" id="GO:0006783">
    <property type="term" value="P:heme biosynthetic process"/>
    <property type="evidence" value="ECO:0007669"/>
    <property type="project" value="InterPro"/>
</dbReference>
<accession>A0A538SW25</accession>
<dbReference type="Pfam" id="PF00762">
    <property type="entry name" value="Ferrochelatase"/>
    <property type="match status" value="1"/>
</dbReference>
<protein>
    <submittedName>
        <fullName evidence="2">Ferrochelatase</fullName>
    </submittedName>
</protein>
<proteinExistence type="inferred from homology"/>
<comment type="caution">
    <text evidence="2">The sequence shown here is derived from an EMBL/GenBank/DDBJ whole genome shotgun (WGS) entry which is preliminary data.</text>
</comment>
<evidence type="ECO:0000313" key="3">
    <source>
        <dbReference type="Proteomes" id="UP000317716"/>
    </source>
</evidence>
<dbReference type="PANTHER" id="PTHR11108">
    <property type="entry name" value="FERROCHELATASE"/>
    <property type="match status" value="1"/>
</dbReference>
<evidence type="ECO:0000256" key="1">
    <source>
        <dbReference type="RuleBase" id="RU004185"/>
    </source>
</evidence>
<dbReference type="AlphaFoldDB" id="A0A538SW25"/>
<sequence>MSTRHVILLTYGEPPRADFIAQLRYSWRILLGLTRSVADIPAPLLPVIALMRAATRATTWTRERFGSPLEPLTHEQAAALQRALVTLAPGTDWRVHVAYEFRDPLLADCFGALPGDEPVDIVPAYVADSAFTHQLARDTLARWLSRSCGRPAPISVLPPLPAEDLAELSARHLMEALGARGVRGGPDHALILAAHGTLLAPPKAYETGRIATEAIAAGIARRVGHAFGRVDLGWLNHVYGGRWTEPAAHEALASACAAGFKKVVYFPFGFLADNAESLLEGRQVLRTQAGLEAVHVPCLNAERALIDALARQIAASGERERLSRCAGRAPVELTVRRHPPGPL</sequence>
<dbReference type="InterPro" id="IPR001015">
    <property type="entry name" value="Ferrochelatase"/>
</dbReference>
<evidence type="ECO:0000313" key="2">
    <source>
        <dbReference type="EMBL" id="TMQ55597.1"/>
    </source>
</evidence>
<dbReference type="PANTHER" id="PTHR11108:SF1">
    <property type="entry name" value="FERROCHELATASE, MITOCHONDRIAL"/>
    <property type="match status" value="1"/>
</dbReference>
<dbReference type="EMBL" id="VBOS01000206">
    <property type="protein sequence ID" value="TMQ55597.1"/>
    <property type="molecule type" value="Genomic_DNA"/>
</dbReference>